<protein>
    <recommendedName>
        <fullName evidence="10">Velvet domain-containing protein</fullName>
    </recommendedName>
</protein>
<feature type="compositionally biased region" description="Polar residues" evidence="9">
    <location>
        <begin position="281"/>
        <end position="296"/>
    </location>
</feature>
<keyword evidence="5" id="KW-0805">Transcription regulation</keyword>
<keyword evidence="4" id="KW-0749">Sporulation</keyword>
<dbReference type="InterPro" id="IPR021740">
    <property type="entry name" value="Velvet"/>
</dbReference>
<evidence type="ECO:0000259" key="10">
    <source>
        <dbReference type="PROSITE" id="PS51821"/>
    </source>
</evidence>
<dbReference type="InterPro" id="IPR037525">
    <property type="entry name" value="Velvet_dom"/>
</dbReference>
<name>A0ABR4D7X4_9PEZI</name>
<feature type="compositionally biased region" description="Low complexity" evidence="9">
    <location>
        <begin position="309"/>
        <end position="323"/>
    </location>
</feature>
<evidence type="ECO:0000256" key="5">
    <source>
        <dbReference type="ARBA" id="ARBA00023015"/>
    </source>
</evidence>
<dbReference type="GeneID" id="98128175"/>
<feature type="domain" description="Velvet" evidence="10">
    <location>
        <begin position="35"/>
        <end position="239"/>
    </location>
</feature>
<sequence length="588" mass="65486">MGAPILASAAHAIPALESSSHSMEASIISRDTKGGRRLWYSLKVIQQPERARACGAGPKSSADRRPVDPPPVVELRIFEGQTWEQAQEKDITFVYNANFFLFVTLEHARVLAHARGTPSPNNTPPVLTGMPVSGMAYLDRPQEAGYFLFPDLSVRHEGRYKLTFNLYEETKEDKDKDKDDSESQPLSTVDPITGGSFDFRMEVKSQDFTVYSAKKFPGLGTSTNLSRVISDQGCRVRIRREVRMRRRGGKGGNGDYENGEDEYSRSRRTATPDNRNEYNRQRSMSGSTERTPYPNDSQRRPSMADYHQHQQQYPQNPSSSQHHLQFMGPNGNPQYPAAAPPQPYQQSSSVPASPIYPPSQQAPTYPSQTSYPAPPPPPPAPRQHSRERAPSQSSSYAPINPAPRREAAQPDYRPAPVQLPPIQPPSYHPATPQQSHKTRHRSTTSRLSSAPCCRLCRSIPTCSARAALRSQALRCSLRPANSRRFPRSLPSPTVFASARQLPPLPPLTPNPNSRGPIHPSMLPPPSQYAGTKRARDETFRTEVDERTRFQDGAREKGVVEDVDALLGPMVFERANGILVDAKKLDGYY</sequence>
<keyword evidence="3" id="KW-0963">Cytoplasm</keyword>
<feature type="compositionally biased region" description="Pro residues" evidence="9">
    <location>
        <begin position="417"/>
        <end position="427"/>
    </location>
</feature>
<dbReference type="Proteomes" id="UP001600064">
    <property type="component" value="Unassembled WGS sequence"/>
</dbReference>
<accession>A0ABR4D7X4</accession>
<evidence type="ECO:0000256" key="8">
    <source>
        <dbReference type="ARBA" id="ARBA00038005"/>
    </source>
</evidence>
<feature type="compositionally biased region" description="Basic residues" evidence="9">
    <location>
        <begin position="240"/>
        <end position="249"/>
    </location>
</feature>
<dbReference type="PANTHER" id="PTHR33572">
    <property type="entry name" value="SPORE DEVELOPMENT REGULATOR VOSA"/>
    <property type="match status" value="1"/>
</dbReference>
<comment type="similarity">
    <text evidence="8">Belongs to the velvet family. VeA subfamily.</text>
</comment>
<evidence type="ECO:0000256" key="4">
    <source>
        <dbReference type="ARBA" id="ARBA00022969"/>
    </source>
</evidence>
<organism evidence="11 12">
    <name type="scientific">Remersonia thermophila</name>
    <dbReference type="NCBI Taxonomy" id="72144"/>
    <lineage>
        <taxon>Eukaryota</taxon>
        <taxon>Fungi</taxon>
        <taxon>Dikarya</taxon>
        <taxon>Ascomycota</taxon>
        <taxon>Pezizomycotina</taxon>
        <taxon>Sordariomycetes</taxon>
        <taxon>Sordariomycetidae</taxon>
        <taxon>Sordariales</taxon>
        <taxon>Sordariales incertae sedis</taxon>
        <taxon>Remersonia</taxon>
    </lineage>
</organism>
<evidence type="ECO:0000256" key="1">
    <source>
        <dbReference type="ARBA" id="ARBA00004123"/>
    </source>
</evidence>
<dbReference type="PANTHER" id="PTHR33572:SF14">
    <property type="entry name" value="DEVELOPMENTAL AND SECONDARY METABOLISM REGULATOR VEA"/>
    <property type="match status" value="1"/>
</dbReference>
<gene>
    <name evidence="11" type="ORF">VTJ83DRAFT_6782</name>
</gene>
<evidence type="ECO:0000256" key="6">
    <source>
        <dbReference type="ARBA" id="ARBA00023163"/>
    </source>
</evidence>
<feature type="compositionally biased region" description="Basic and acidic residues" evidence="9">
    <location>
        <begin position="171"/>
        <end position="181"/>
    </location>
</feature>
<feature type="region of interest" description="Disordered" evidence="9">
    <location>
        <begin position="171"/>
        <end position="195"/>
    </location>
</feature>
<proteinExistence type="inferred from homology"/>
<dbReference type="Gene3D" id="2.60.40.3960">
    <property type="entry name" value="Velvet domain"/>
    <property type="match status" value="1"/>
</dbReference>
<evidence type="ECO:0000256" key="9">
    <source>
        <dbReference type="SAM" id="MobiDB-lite"/>
    </source>
</evidence>
<dbReference type="EMBL" id="JAZGUE010000006">
    <property type="protein sequence ID" value="KAL2265682.1"/>
    <property type="molecule type" value="Genomic_DNA"/>
</dbReference>
<evidence type="ECO:0000313" key="11">
    <source>
        <dbReference type="EMBL" id="KAL2265682.1"/>
    </source>
</evidence>
<keyword evidence="7" id="KW-0539">Nucleus</keyword>
<feature type="compositionally biased region" description="Low complexity" evidence="9">
    <location>
        <begin position="344"/>
        <end position="353"/>
    </location>
</feature>
<feature type="region of interest" description="Disordered" evidence="9">
    <location>
        <begin position="240"/>
        <end position="448"/>
    </location>
</feature>
<evidence type="ECO:0000313" key="12">
    <source>
        <dbReference type="Proteomes" id="UP001600064"/>
    </source>
</evidence>
<dbReference type="Pfam" id="PF11754">
    <property type="entry name" value="Velvet"/>
    <property type="match status" value="2"/>
</dbReference>
<keyword evidence="6" id="KW-0804">Transcription</keyword>
<comment type="caution">
    <text evidence="11">The sequence shown here is derived from an EMBL/GenBank/DDBJ whole genome shotgun (WGS) entry which is preliminary data.</text>
</comment>
<dbReference type="InterPro" id="IPR038491">
    <property type="entry name" value="Velvet_dom_sf"/>
</dbReference>
<feature type="region of interest" description="Disordered" evidence="9">
    <location>
        <begin position="498"/>
        <end position="536"/>
    </location>
</feature>
<comment type="subcellular location">
    <subcellularLocation>
        <location evidence="2">Cytoplasm</location>
    </subcellularLocation>
    <subcellularLocation>
        <location evidence="1">Nucleus</location>
    </subcellularLocation>
</comment>
<evidence type="ECO:0000256" key="2">
    <source>
        <dbReference type="ARBA" id="ARBA00004496"/>
    </source>
</evidence>
<dbReference type="RefSeq" id="XP_070864409.1">
    <property type="nucleotide sequence ID" value="XM_071013531.1"/>
</dbReference>
<feature type="compositionally biased region" description="Pro residues" evidence="9">
    <location>
        <begin position="372"/>
        <end position="381"/>
    </location>
</feature>
<evidence type="ECO:0000256" key="7">
    <source>
        <dbReference type="ARBA" id="ARBA00023242"/>
    </source>
</evidence>
<evidence type="ECO:0000256" key="3">
    <source>
        <dbReference type="ARBA" id="ARBA00022490"/>
    </source>
</evidence>
<keyword evidence="12" id="KW-1185">Reference proteome</keyword>
<reference evidence="11 12" key="1">
    <citation type="journal article" date="2024" name="Commun. Biol.">
        <title>Comparative genomic analysis of thermophilic fungi reveals convergent evolutionary adaptations and gene losses.</title>
        <authorList>
            <person name="Steindorff A.S."/>
            <person name="Aguilar-Pontes M.V."/>
            <person name="Robinson A.J."/>
            <person name="Andreopoulos B."/>
            <person name="LaButti K."/>
            <person name="Kuo A."/>
            <person name="Mondo S."/>
            <person name="Riley R."/>
            <person name="Otillar R."/>
            <person name="Haridas S."/>
            <person name="Lipzen A."/>
            <person name="Grimwood J."/>
            <person name="Schmutz J."/>
            <person name="Clum A."/>
            <person name="Reid I.D."/>
            <person name="Moisan M.C."/>
            <person name="Butler G."/>
            <person name="Nguyen T.T.M."/>
            <person name="Dewar K."/>
            <person name="Conant G."/>
            <person name="Drula E."/>
            <person name="Henrissat B."/>
            <person name="Hansel C."/>
            <person name="Singer S."/>
            <person name="Hutchinson M.I."/>
            <person name="de Vries R.P."/>
            <person name="Natvig D.O."/>
            <person name="Powell A.J."/>
            <person name="Tsang A."/>
            <person name="Grigoriev I.V."/>
        </authorList>
    </citation>
    <scope>NUCLEOTIDE SEQUENCE [LARGE SCALE GENOMIC DNA]</scope>
    <source>
        <strain evidence="11 12">ATCC 22073</strain>
    </source>
</reference>
<dbReference type="PROSITE" id="PS51821">
    <property type="entry name" value="VELVET"/>
    <property type="match status" value="1"/>
</dbReference>